<gene>
    <name evidence="2" type="ORF">METZ01_LOCUS104004</name>
</gene>
<evidence type="ECO:0000313" key="2">
    <source>
        <dbReference type="EMBL" id="SVA51150.1"/>
    </source>
</evidence>
<sequence>MVALLVVGWWAPALVWAQAAPRTPWGQPDLQGVWDFRTITPMERPESLGDQEFLTDEQIADLERGVADRNARLAARPAQRTVVSNSVDRGVDGAPGSYNNFWMDRGTRVIGTRRTSLIVDPPNGRIPPMTAEAERRRAAERQHTRDHPADSWTDRSIYERCILGFNSGPPIEPRAYNNHMQVFQTPGYVVIFNEMVHDARIVPLVPRDPLPGHLRQWMGDSRGRWDGDTLVVETSNLYQQNSFTWRQGATQDTRVVERFSRLDATTLLYEFTVEDPATWTRPWSAEVPMSLSEDQVWEFACHEGNYGMDGILAGHRADELRSTQGSR</sequence>
<feature type="compositionally biased region" description="Basic and acidic residues" evidence="1">
    <location>
        <begin position="132"/>
        <end position="151"/>
    </location>
</feature>
<feature type="region of interest" description="Disordered" evidence="1">
    <location>
        <begin position="117"/>
        <end position="151"/>
    </location>
</feature>
<evidence type="ECO:0000256" key="1">
    <source>
        <dbReference type="SAM" id="MobiDB-lite"/>
    </source>
</evidence>
<name>A0A381WF48_9ZZZZ</name>
<reference evidence="2" key="1">
    <citation type="submission" date="2018-05" db="EMBL/GenBank/DDBJ databases">
        <authorList>
            <person name="Lanie J.A."/>
            <person name="Ng W.-L."/>
            <person name="Kazmierczak K.M."/>
            <person name="Andrzejewski T.M."/>
            <person name="Davidsen T.M."/>
            <person name="Wayne K.J."/>
            <person name="Tettelin H."/>
            <person name="Glass J.I."/>
            <person name="Rusch D."/>
            <person name="Podicherti R."/>
            <person name="Tsui H.-C.T."/>
            <person name="Winkler M.E."/>
        </authorList>
    </citation>
    <scope>NUCLEOTIDE SEQUENCE</scope>
</reference>
<accession>A0A381WF48</accession>
<dbReference type="EMBL" id="UINC01011614">
    <property type="protein sequence ID" value="SVA51150.1"/>
    <property type="molecule type" value="Genomic_DNA"/>
</dbReference>
<dbReference type="AlphaFoldDB" id="A0A381WF48"/>
<proteinExistence type="predicted"/>
<organism evidence="2">
    <name type="scientific">marine metagenome</name>
    <dbReference type="NCBI Taxonomy" id="408172"/>
    <lineage>
        <taxon>unclassified sequences</taxon>
        <taxon>metagenomes</taxon>
        <taxon>ecological metagenomes</taxon>
    </lineage>
</organism>
<protein>
    <submittedName>
        <fullName evidence="2">Uncharacterized protein</fullName>
    </submittedName>
</protein>